<dbReference type="AlphaFoldDB" id="A0A9D1EH77"/>
<proteinExistence type="predicted"/>
<dbReference type="CDD" id="cd09757">
    <property type="entry name" value="Cas8c_I-C"/>
    <property type="match status" value="1"/>
</dbReference>
<name>A0A9D1EH77_9FIRM</name>
<dbReference type="NCBIfam" id="TIGR01863">
    <property type="entry name" value="cas_Csd1"/>
    <property type="match status" value="1"/>
</dbReference>
<gene>
    <name evidence="1" type="primary">cas8c</name>
    <name evidence="1" type="ORF">IAB98_00705</name>
</gene>
<evidence type="ECO:0000313" key="1">
    <source>
        <dbReference type="EMBL" id="HIR91925.1"/>
    </source>
</evidence>
<dbReference type="InterPro" id="IPR010144">
    <property type="entry name" value="CRISPR-assoc_prot_Csd1-typ"/>
</dbReference>
<sequence length="576" mass="65503">MKLEPLVNYYECLAEQGKVSREGWCQAKVSYAINLSEEGKITGILSLKGEDEKKRISIPQMITVPEMVTRSSGVSANFLCDNAKYMLGIDADGTNPRTQECFQAAKERHLSLLWGVEGPMARAICRYFEEWNPLEANSHPEIQENWEELTAGGNLIFSMGMNYAQEDSAIREAWENARSVAGKTEEGICLVTGKRSEIARIHKSIKGVPGAQSSGAALISFNAPAFESYGKEQSYNAPVGKYAEFAYTTALNYLLSQREYVFQLGDSMILFWAEGGEEAYQDAFFQAVVSRADNQEELKEIFGHLKNQEPIFIQGISLNPQQRFYILGLAPNAARLSVRFFYESSFGNILENLSRHYERMELVRPVWETREYLGVRDMLFETVNPKSKDKSPVPNMAAMVLRSILQGAPYPERLYADTLIRIRAEQGNVTWGRAAIVKAYLIQNRKWEKGAAYMEVNTEEMESKAYVLGRLFSVLEAIQREANPTINATIRDRYFNSACATPASVFPVLVKLKNSHMKKLEREKGWAKPYYEQLLTEILGKLGTEFPRRLSLEDQGKFILGYYQQTQRKYKKQEEK</sequence>
<comment type="caution">
    <text evidence="1">The sequence shown here is derived from an EMBL/GenBank/DDBJ whole genome shotgun (WGS) entry which is preliminary data.</text>
</comment>
<reference evidence="1" key="1">
    <citation type="submission" date="2020-10" db="EMBL/GenBank/DDBJ databases">
        <authorList>
            <person name="Gilroy R."/>
        </authorList>
    </citation>
    <scope>NUCLEOTIDE SEQUENCE</scope>
    <source>
        <strain evidence="1">ChiSxjej1B13-7041</strain>
    </source>
</reference>
<reference evidence="1" key="2">
    <citation type="journal article" date="2021" name="PeerJ">
        <title>Extensive microbial diversity within the chicken gut microbiome revealed by metagenomics and culture.</title>
        <authorList>
            <person name="Gilroy R."/>
            <person name="Ravi A."/>
            <person name="Getino M."/>
            <person name="Pursley I."/>
            <person name="Horton D.L."/>
            <person name="Alikhan N.F."/>
            <person name="Baker D."/>
            <person name="Gharbi K."/>
            <person name="Hall N."/>
            <person name="Watson M."/>
            <person name="Adriaenssens E.M."/>
            <person name="Foster-Nyarko E."/>
            <person name="Jarju S."/>
            <person name="Secka A."/>
            <person name="Antonio M."/>
            <person name="Oren A."/>
            <person name="Chaudhuri R.R."/>
            <person name="La Ragione R."/>
            <person name="Hildebrand F."/>
            <person name="Pallen M.J."/>
        </authorList>
    </citation>
    <scope>NUCLEOTIDE SEQUENCE</scope>
    <source>
        <strain evidence="1">ChiSxjej1B13-7041</strain>
    </source>
</reference>
<organism evidence="1 2">
    <name type="scientific">Candidatus Egerieimonas intestinavium</name>
    <dbReference type="NCBI Taxonomy" id="2840777"/>
    <lineage>
        <taxon>Bacteria</taxon>
        <taxon>Bacillati</taxon>
        <taxon>Bacillota</taxon>
        <taxon>Clostridia</taxon>
        <taxon>Lachnospirales</taxon>
        <taxon>Lachnospiraceae</taxon>
        <taxon>Lachnospiraceae incertae sedis</taxon>
        <taxon>Candidatus Egerieimonas</taxon>
    </lineage>
</organism>
<evidence type="ECO:0000313" key="2">
    <source>
        <dbReference type="Proteomes" id="UP000886841"/>
    </source>
</evidence>
<dbReference type="EMBL" id="DVHU01000008">
    <property type="protein sequence ID" value="HIR91925.1"/>
    <property type="molecule type" value="Genomic_DNA"/>
</dbReference>
<dbReference type="Proteomes" id="UP000886841">
    <property type="component" value="Unassembled WGS sequence"/>
</dbReference>
<protein>
    <submittedName>
        <fullName evidence="1">Type I-C CRISPR-associated protein Cas8c/Csd1</fullName>
    </submittedName>
</protein>
<accession>A0A9D1EH77</accession>
<dbReference type="Pfam" id="PF09709">
    <property type="entry name" value="Cas_Csd1"/>
    <property type="match status" value="1"/>
</dbReference>